<dbReference type="GO" id="GO:0000776">
    <property type="term" value="C:kinetochore"/>
    <property type="evidence" value="ECO:0007669"/>
    <property type="project" value="UniProtKB-KW"/>
</dbReference>
<evidence type="ECO:0000256" key="11">
    <source>
        <dbReference type="ARBA" id="ARBA00022964"/>
    </source>
</evidence>
<dbReference type="FunFam" id="3.30.40.10:FF:000193">
    <property type="entry name" value="lysine-specific demethylase PHF2 isoform X1"/>
    <property type="match status" value="1"/>
</dbReference>
<evidence type="ECO:0000259" key="26">
    <source>
        <dbReference type="PROSITE" id="PS51184"/>
    </source>
</evidence>
<dbReference type="GO" id="GO:0006325">
    <property type="term" value="P:chromatin organization"/>
    <property type="evidence" value="ECO:0007669"/>
    <property type="project" value="UniProtKB-KW"/>
</dbReference>
<evidence type="ECO:0000256" key="24">
    <source>
        <dbReference type="SAM" id="MobiDB-lite"/>
    </source>
</evidence>
<keyword evidence="16" id="KW-0804">Transcription</keyword>
<gene>
    <name evidence="27" type="ORF">ACEWY4_013015</name>
</gene>
<evidence type="ECO:0000256" key="5">
    <source>
        <dbReference type="ARBA" id="ARBA00022553"/>
    </source>
</evidence>
<keyword evidence="28" id="KW-1185">Reference proteome</keyword>
<dbReference type="Gene3D" id="2.60.120.650">
    <property type="entry name" value="Cupin"/>
    <property type="match status" value="1"/>
</dbReference>
<evidence type="ECO:0000256" key="2">
    <source>
        <dbReference type="ARBA" id="ARBA00004629"/>
    </source>
</evidence>
<dbReference type="InterPro" id="IPR011011">
    <property type="entry name" value="Znf_FYVE_PHD"/>
</dbReference>
<dbReference type="SUPFAM" id="SSF51197">
    <property type="entry name" value="Clavaminate synthase-like"/>
    <property type="match status" value="1"/>
</dbReference>
<dbReference type="InterPro" id="IPR003347">
    <property type="entry name" value="JmjC_dom"/>
</dbReference>
<dbReference type="Proteomes" id="UP001591681">
    <property type="component" value="Unassembled WGS sequence"/>
</dbReference>
<comment type="function">
    <text evidence="19">Lysine demethylase that demethylates both histones and non-histone proteins. Mediates demethylation of dimethylated 'Lys-9' of histone H3 (H3K9me2). Recruited to trimethylated 'Lys-4' of histone H3 (H3K4me3) at rDNA promoters and promotes expression of rDNA.</text>
</comment>
<comment type="similarity">
    <text evidence="3">Belongs to the JHDM1 histone demethylase family. JHDM1D subfamily.</text>
</comment>
<feature type="compositionally biased region" description="Basic residues" evidence="24">
    <location>
        <begin position="832"/>
        <end position="843"/>
    </location>
</feature>
<evidence type="ECO:0000256" key="16">
    <source>
        <dbReference type="ARBA" id="ARBA00023163"/>
    </source>
</evidence>
<evidence type="ECO:0000256" key="7">
    <source>
        <dbReference type="ARBA" id="ARBA00022771"/>
    </source>
</evidence>
<feature type="region of interest" description="Disordered" evidence="24">
    <location>
        <begin position="789"/>
        <end position="1067"/>
    </location>
</feature>
<evidence type="ECO:0000313" key="27">
    <source>
        <dbReference type="EMBL" id="KAL2090752.1"/>
    </source>
</evidence>
<feature type="domain" description="JmjC" evidence="26">
    <location>
        <begin position="197"/>
        <end position="353"/>
    </location>
</feature>
<dbReference type="GO" id="GO:0008270">
    <property type="term" value="F:zinc ion binding"/>
    <property type="evidence" value="ECO:0007669"/>
    <property type="project" value="UniProtKB-KW"/>
</dbReference>
<feature type="compositionally biased region" description="Basic and acidic residues" evidence="24">
    <location>
        <begin position="566"/>
        <end position="583"/>
    </location>
</feature>
<dbReference type="GO" id="GO:0005730">
    <property type="term" value="C:nucleolus"/>
    <property type="evidence" value="ECO:0007669"/>
    <property type="project" value="UniProtKB-SubCell"/>
</dbReference>
<reference evidence="27 28" key="1">
    <citation type="submission" date="2024-09" db="EMBL/GenBank/DDBJ databases">
        <title>A chromosome-level genome assembly of Gray's grenadier anchovy, Coilia grayii.</title>
        <authorList>
            <person name="Fu Z."/>
        </authorList>
    </citation>
    <scope>NUCLEOTIDE SEQUENCE [LARGE SCALE GENOMIC DNA]</scope>
    <source>
        <strain evidence="27">G4</strain>
        <tissue evidence="27">Muscle</tissue>
    </source>
</reference>
<dbReference type="SUPFAM" id="SSF57903">
    <property type="entry name" value="FYVE/PHD zinc finger"/>
    <property type="match status" value="1"/>
</dbReference>
<evidence type="ECO:0000256" key="4">
    <source>
        <dbReference type="ARBA" id="ARBA00022454"/>
    </source>
</evidence>
<feature type="compositionally biased region" description="Low complexity" evidence="24">
    <location>
        <begin position="1018"/>
        <end position="1031"/>
    </location>
</feature>
<keyword evidence="9" id="KW-0995">Kinetochore</keyword>
<feature type="compositionally biased region" description="Basic and acidic residues" evidence="24">
    <location>
        <begin position="910"/>
        <end position="919"/>
    </location>
</feature>
<dbReference type="Pfam" id="PF02373">
    <property type="entry name" value="JmjC"/>
    <property type="match status" value="1"/>
</dbReference>
<dbReference type="PANTHER" id="PTHR23123">
    <property type="entry name" value="PHD/F-BOX CONTAINING PROTEIN"/>
    <property type="match status" value="1"/>
</dbReference>
<keyword evidence="6" id="KW-0479">Metal-binding</keyword>
<evidence type="ECO:0000256" key="3">
    <source>
        <dbReference type="ARBA" id="ARBA00006942"/>
    </source>
</evidence>
<feature type="region of interest" description="Disordered" evidence="24">
    <location>
        <begin position="695"/>
        <end position="752"/>
    </location>
</feature>
<dbReference type="Gene3D" id="1.20.58.1360">
    <property type="match status" value="1"/>
</dbReference>
<evidence type="ECO:0000256" key="19">
    <source>
        <dbReference type="ARBA" id="ARBA00056118"/>
    </source>
</evidence>
<dbReference type="SMART" id="SM00249">
    <property type="entry name" value="PHD"/>
    <property type="match status" value="1"/>
</dbReference>
<dbReference type="GO" id="GO:0051213">
    <property type="term" value="F:dioxygenase activity"/>
    <property type="evidence" value="ECO:0007669"/>
    <property type="project" value="UniProtKB-KW"/>
</dbReference>
<dbReference type="PROSITE" id="PS01359">
    <property type="entry name" value="ZF_PHD_1"/>
    <property type="match status" value="1"/>
</dbReference>
<dbReference type="Pfam" id="PF00628">
    <property type="entry name" value="PHD"/>
    <property type="match status" value="1"/>
</dbReference>
<dbReference type="InterPro" id="IPR041070">
    <property type="entry name" value="JHD"/>
</dbReference>
<dbReference type="InterPro" id="IPR019786">
    <property type="entry name" value="Zinc_finger_PHD-type_CS"/>
</dbReference>
<keyword evidence="5" id="KW-0597">Phosphoprotein</keyword>
<dbReference type="FunFam" id="2.60.120.650:FF:000011">
    <property type="entry name" value="PHD finger protein 2"/>
    <property type="match status" value="1"/>
</dbReference>
<feature type="compositionally biased region" description="Basic and acidic residues" evidence="24">
    <location>
        <begin position="725"/>
        <end position="739"/>
    </location>
</feature>
<feature type="domain" description="PHD-type" evidence="25">
    <location>
        <begin position="5"/>
        <end position="56"/>
    </location>
</feature>
<dbReference type="PROSITE" id="PS50016">
    <property type="entry name" value="ZF_PHD_2"/>
    <property type="match status" value="1"/>
</dbReference>
<evidence type="ECO:0000256" key="10">
    <source>
        <dbReference type="ARBA" id="ARBA00022853"/>
    </source>
</evidence>
<evidence type="ECO:0000313" key="28">
    <source>
        <dbReference type="Proteomes" id="UP001591681"/>
    </source>
</evidence>
<dbReference type="PROSITE" id="PS51184">
    <property type="entry name" value="JMJC"/>
    <property type="match status" value="1"/>
</dbReference>
<dbReference type="GO" id="GO:0007420">
    <property type="term" value="P:brain development"/>
    <property type="evidence" value="ECO:0007669"/>
    <property type="project" value="UniProtKB-ARBA"/>
</dbReference>
<keyword evidence="18" id="KW-0137">Centromere</keyword>
<feature type="compositionally biased region" description="Low complexity" evidence="24">
    <location>
        <begin position="702"/>
        <end position="717"/>
    </location>
</feature>
<dbReference type="EMBL" id="JBHFQA010000011">
    <property type="protein sequence ID" value="KAL2090752.1"/>
    <property type="molecule type" value="Genomic_DNA"/>
</dbReference>
<dbReference type="AlphaFoldDB" id="A0ABD1JV77"/>
<feature type="compositionally biased region" description="Polar residues" evidence="24">
    <location>
        <begin position="789"/>
        <end position="808"/>
    </location>
</feature>
<feature type="compositionally biased region" description="Gly residues" evidence="24">
    <location>
        <begin position="818"/>
        <end position="828"/>
    </location>
</feature>
<evidence type="ECO:0000256" key="21">
    <source>
        <dbReference type="ARBA" id="ARBA00069081"/>
    </source>
</evidence>
<dbReference type="CDD" id="cd15641">
    <property type="entry name" value="PHD_PHF2"/>
    <property type="match status" value="1"/>
</dbReference>
<protein>
    <recommendedName>
        <fullName evidence="21">Lysine-specific demethylase PHF2</fullName>
    </recommendedName>
    <alternativeName>
        <fullName evidence="20">Lysine-specific demethylase phf2</fullName>
    </alternativeName>
    <alternativeName>
        <fullName evidence="22">PHD finger protein 2</fullName>
    </alternativeName>
</protein>
<keyword evidence="11" id="KW-0223">Dioxygenase</keyword>
<sequence length="1082" mass="119490">MATVPVYCICRLPYDVTQFMIECDACKDWFHGSCVGVDEDEAPDIDIYHCPNCEKTHGKSTLKKKKNWNKHDTGQSTDVRPVQNGSQVFIKELRSRTFPSSEDVVVKVAGSQLTMDYLEENGFNEPILVLKKDGLGMSMPAPTFYVSDVENYVGPDVPVDVVDVTKQTNSKMKLKEFVDYYYSTNRKKVLNVINLEFSDTRMDTIVESPAIVRKLSWVENYWPDDALLGKPKVTKYCLICVKDSYTDFHIESGGASVWYHVLKGEKIFFLIKPTSANLSLYERWRSSSNHSEMFFADQVDKCYKCTLKQGQTLFIPSGWINAILTPVDCLSFSGHFVHNLSVEMQMRAYEVERRLKVDSLTPFPNFETACWYVGRHLLERFKGLHKTNKQPAAYLVHGAKIINGAFRSWTRKQALLEHEDELPENMKPTQLIKDLAKEIRICENATKAIKSEPSSTKLPAEEPPSALPEPEDPVSPAHVATPPRDKPARKKATKPPKPPKLPKAPKPPKVPKVKEGGKKKGKKAKDGGLPPKPSSLAALESHAKDILSKMDQPKKGKAAKSVMSPVEREPNKQNDVEKFEIREHNKNKTEAKWKYKNSKPDSLLKMEEEHKFEKSTLGHKDNKFSFSMPNKKLLSSKTLKPQTNSSVFGSLQNLKEDKNKPVRDEYEYVSDEGELKIDEFPIRRKKNAVKRDLSFLSNIKEPLQPSKKPKLQPSVLKNGDSSDEESLHIDTDAKPEVKGRNSKVKKKGGNAAGILDLLQASKQVGGIDYSANSTQEAIQGMLSMANLPSSVSCLTPSWSNSQSKNNSHGGQASKKASAGGGGGGGSGGNSKKQSKRPPKKSRKSSSVDSPDMFDDDQDHLEACFKDSDYVYPSLESEEDNPIFKSRSKKRKNSDDTPYSPTARVGPSVPRQERPAREGARVASIETGLAAAAAKLSHQEEQQKIKKKKKSTKKKAPAPLLVPEEPLKHSQDSSSPEPSLDAQEGLLADHEYSTGGGAGKLAGGSQPMAPGVFLSQRRPSTSSASQNNSTAPAGAKGERAGAGVGTGAGAADAKAKRLKKGMATAKQRLGKILKIHRNGKLLL</sequence>
<feature type="compositionally biased region" description="Basic residues" evidence="24">
    <location>
        <begin position="944"/>
        <end position="955"/>
    </location>
</feature>
<dbReference type="InterPro" id="IPR013083">
    <property type="entry name" value="Znf_RING/FYVE/PHD"/>
</dbReference>
<dbReference type="Pfam" id="PF17811">
    <property type="entry name" value="JHD"/>
    <property type="match status" value="1"/>
</dbReference>
<feature type="region of interest" description="Disordered" evidence="24">
    <location>
        <begin position="446"/>
        <end position="583"/>
    </location>
</feature>
<dbReference type="FunFam" id="1.20.58.1360:FF:000001">
    <property type="entry name" value="Histone lysine demethylase PHF8"/>
    <property type="match status" value="1"/>
</dbReference>
<keyword evidence="14" id="KW-0805">Transcription regulation</keyword>
<organism evidence="27 28">
    <name type="scientific">Coilia grayii</name>
    <name type="common">Gray's grenadier anchovy</name>
    <dbReference type="NCBI Taxonomy" id="363190"/>
    <lineage>
        <taxon>Eukaryota</taxon>
        <taxon>Metazoa</taxon>
        <taxon>Chordata</taxon>
        <taxon>Craniata</taxon>
        <taxon>Vertebrata</taxon>
        <taxon>Euteleostomi</taxon>
        <taxon>Actinopterygii</taxon>
        <taxon>Neopterygii</taxon>
        <taxon>Teleostei</taxon>
        <taxon>Clupei</taxon>
        <taxon>Clupeiformes</taxon>
        <taxon>Clupeoidei</taxon>
        <taxon>Engraulidae</taxon>
        <taxon>Coilinae</taxon>
        <taxon>Coilia</taxon>
    </lineage>
</organism>
<evidence type="ECO:0000256" key="18">
    <source>
        <dbReference type="ARBA" id="ARBA00023328"/>
    </source>
</evidence>
<dbReference type="GO" id="GO:0140096">
    <property type="term" value="F:catalytic activity, acting on a protein"/>
    <property type="evidence" value="ECO:0007669"/>
    <property type="project" value="UniProtKB-ARBA"/>
</dbReference>
<accession>A0ABD1JV77</accession>
<keyword evidence="17" id="KW-0539">Nucleus</keyword>
<comment type="subcellular location">
    <subcellularLocation>
        <location evidence="2">Chromosome</location>
        <location evidence="2">Centromere</location>
        <location evidence="2">Kinetochore</location>
    </subcellularLocation>
    <subcellularLocation>
        <location evidence="1">Nucleus</location>
        <location evidence="1">Nucleolus</location>
    </subcellularLocation>
</comment>
<dbReference type="SMART" id="SM00558">
    <property type="entry name" value="JmjC"/>
    <property type="match status" value="1"/>
</dbReference>
<feature type="compositionally biased region" description="Basic and acidic residues" evidence="24">
    <location>
        <begin position="859"/>
        <end position="868"/>
    </location>
</feature>
<keyword evidence="13" id="KW-0408">Iron</keyword>
<dbReference type="Gene3D" id="3.30.40.10">
    <property type="entry name" value="Zinc/RING finger domain, C3HC4 (zinc finger)"/>
    <property type="match status" value="1"/>
</dbReference>
<keyword evidence="4" id="KW-0158">Chromosome</keyword>
<keyword evidence="8" id="KW-0862">Zinc</keyword>
<dbReference type="InterPro" id="IPR001965">
    <property type="entry name" value="Znf_PHD"/>
</dbReference>
<evidence type="ECO:0000256" key="15">
    <source>
        <dbReference type="ARBA" id="ARBA00023159"/>
    </source>
</evidence>
<keyword evidence="10" id="KW-0156">Chromatin regulator</keyword>
<evidence type="ECO:0000256" key="20">
    <source>
        <dbReference type="ARBA" id="ARBA00068607"/>
    </source>
</evidence>
<evidence type="ECO:0000256" key="13">
    <source>
        <dbReference type="ARBA" id="ARBA00023004"/>
    </source>
</evidence>
<feature type="compositionally biased region" description="Basic and acidic residues" evidence="24">
    <location>
        <begin position="541"/>
        <end position="554"/>
    </location>
</feature>
<dbReference type="GO" id="GO:0010628">
    <property type="term" value="P:positive regulation of gene expression"/>
    <property type="evidence" value="ECO:0007669"/>
    <property type="project" value="UniProtKB-ARBA"/>
</dbReference>
<evidence type="ECO:0000256" key="12">
    <source>
        <dbReference type="ARBA" id="ARBA00023002"/>
    </source>
</evidence>
<keyword evidence="12" id="KW-0560">Oxidoreductase</keyword>
<keyword evidence="15" id="KW-0010">Activator</keyword>
<evidence type="ECO:0000256" key="14">
    <source>
        <dbReference type="ARBA" id="ARBA00023015"/>
    </source>
</evidence>
<dbReference type="InterPro" id="IPR050690">
    <property type="entry name" value="JHDM1_Histone_Demethylase"/>
</dbReference>
<evidence type="ECO:0000256" key="22">
    <source>
        <dbReference type="ARBA" id="ARBA00081977"/>
    </source>
</evidence>
<name>A0ABD1JV77_9TELE</name>
<evidence type="ECO:0000256" key="1">
    <source>
        <dbReference type="ARBA" id="ARBA00004604"/>
    </source>
</evidence>
<proteinExistence type="inferred from homology"/>
<evidence type="ECO:0000259" key="25">
    <source>
        <dbReference type="PROSITE" id="PS50016"/>
    </source>
</evidence>
<evidence type="ECO:0000256" key="17">
    <source>
        <dbReference type="ARBA" id="ARBA00023242"/>
    </source>
</evidence>
<evidence type="ECO:0000256" key="23">
    <source>
        <dbReference type="PROSITE-ProRule" id="PRU00146"/>
    </source>
</evidence>
<comment type="caution">
    <text evidence="27">The sequence shown here is derived from an EMBL/GenBank/DDBJ whole genome shotgun (WGS) entry which is preliminary data.</text>
</comment>
<evidence type="ECO:0000256" key="9">
    <source>
        <dbReference type="ARBA" id="ARBA00022838"/>
    </source>
</evidence>
<evidence type="ECO:0000256" key="6">
    <source>
        <dbReference type="ARBA" id="ARBA00022723"/>
    </source>
</evidence>
<feature type="compositionally biased region" description="Pro residues" evidence="24">
    <location>
        <begin position="495"/>
        <end position="510"/>
    </location>
</feature>
<keyword evidence="7 23" id="KW-0863">Zinc-finger</keyword>
<dbReference type="InterPro" id="IPR019787">
    <property type="entry name" value="Znf_PHD-finger"/>
</dbReference>
<evidence type="ECO:0000256" key="8">
    <source>
        <dbReference type="ARBA" id="ARBA00022833"/>
    </source>
</evidence>